<dbReference type="RefSeq" id="WP_255926583.1">
    <property type="nucleotide sequence ID" value="NZ_JANFNH010000007.1"/>
</dbReference>
<evidence type="ECO:0000256" key="1">
    <source>
        <dbReference type="SAM" id="MobiDB-lite"/>
    </source>
</evidence>
<protein>
    <recommendedName>
        <fullName evidence="4">ATP-binding protein</fullName>
    </recommendedName>
</protein>
<comment type="caution">
    <text evidence="2">The sequence shown here is derived from an EMBL/GenBank/DDBJ whole genome shotgun (WGS) entry which is preliminary data.</text>
</comment>
<reference evidence="2 3" key="1">
    <citation type="submission" date="2022-06" db="EMBL/GenBank/DDBJ databases">
        <title>Draft genome sequence of type strain Streptomyces rubrisoli DSM 42083.</title>
        <authorList>
            <person name="Duangmal K."/>
            <person name="Klaysubun C."/>
        </authorList>
    </citation>
    <scope>NUCLEOTIDE SEQUENCE [LARGE SCALE GENOMIC DNA]</scope>
    <source>
        <strain evidence="2 3">DSM 42083</strain>
    </source>
</reference>
<name>A0ABT1PAM1_9ACTN</name>
<organism evidence="2 3">
    <name type="scientific">Streptantibioticus rubrisoli</name>
    <dbReference type="NCBI Taxonomy" id="1387313"/>
    <lineage>
        <taxon>Bacteria</taxon>
        <taxon>Bacillati</taxon>
        <taxon>Actinomycetota</taxon>
        <taxon>Actinomycetes</taxon>
        <taxon>Kitasatosporales</taxon>
        <taxon>Streptomycetaceae</taxon>
        <taxon>Streptantibioticus</taxon>
    </lineage>
</organism>
<keyword evidence="3" id="KW-1185">Reference proteome</keyword>
<accession>A0ABT1PAM1</accession>
<evidence type="ECO:0000313" key="2">
    <source>
        <dbReference type="EMBL" id="MCQ4042422.1"/>
    </source>
</evidence>
<sequence>MVKGTASARLPLSDPRRSTLDVCCTFSLARASGSDALAERMTHAALTTIGTHDAPCAQIAEATALACRYVLDYGYARRYRVTLGLDGARCTVSVTDYGYDQPPDASASAALHAPPSHVTAELCHELSGHAGLDGVQVHHALDGAVLVRFRTPLPRSADSPEPHPAAPDTSRSPSAQG</sequence>
<evidence type="ECO:0000313" key="3">
    <source>
        <dbReference type="Proteomes" id="UP001206206"/>
    </source>
</evidence>
<dbReference type="Proteomes" id="UP001206206">
    <property type="component" value="Unassembled WGS sequence"/>
</dbReference>
<gene>
    <name evidence="2" type="ORF">NON19_10325</name>
</gene>
<feature type="region of interest" description="Disordered" evidence="1">
    <location>
        <begin position="152"/>
        <end position="177"/>
    </location>
</feature>
<dbReference type="EMBL" id="JANFNH010000007">
    <property type="protein sequence ID" value="MCQ4042422.1"/>
    <property type="molecule type" value="Genomic_DNA"/>
</dbReference>
<evidence type="ECO:0008006" key="4">
    <source>
        <dbReference type="Google" id="ProtNLM"/>
    </source>
</evidence>
<proteinExistence type="predicted"/>